<accession>A0A845UQR1</accession>
<evidence type="ECO:0000256" key="4">
    <source>
        <dbReference type="ARBA" id="ARBA00022692"/>
    </source>
</evidence>
<dbReference type="PANTHER" id="PTHR34584">
    <property type="entry name" value="NA(+)/H(+) ANTIPORTER SUBUNIT E1"/>
    <property type="match status" value="1"/>
</dbReference>
<dbReference type="Pfam" id="PF01899">
    <property type="entry name" value="MNHE"/>
    <property type="match status" value="1"/>
</dbReference>
<dbReference type="EMBL" id="JAAGSC010000023">
    <property type="protein sequence ID" value="NDY94173.1"/>
    <property type="molecule type" value="Genomic_DNA"/>
</dbReference>
<evidence type="ECO:0000256" key="1">
    <source>
        <dbReference type="ARBA" id="ARBA00004651"/>
    </source>
</evidence>
<comment type="similarity">
    <text evidence="2">Belongs to the CPA3 antiporters (TC 2.A.63) subunit E family.</text>
</comment>
<evidence type="ECO:0000256" key="5">
    <source>
        <dbReference type="ARBA" id="ARBA00022989"/>
    </source>
</evidence>
<keyword evidence="9" id="KW-1185">Reference proteome</keyword>
<evidence type="ECO:0000313" key="9">
    <source>
        <dbReference type="Proteomes" id="UP000484885"/>
    </source>
</evidence>
<dbReference type="Proteomes" id="UP000484885">
    <property type="component" value="Unassembled WGS sequence"/>
</dbReference>
<name>A0A845UQR1_9GAMM</name>
<evidence type="ECO:0000313" key="8">
    <source>
        <dbReference type="EMBL" id="NDY94173.1"/>
    </source>
</evidence>
<keyword evidence="4 7" id="KW-0812">Transmembrane</keyword>
<gene>
    <name evidence="8" type="ORF">G3I74_00295</name>
</gene>
<evidence type="ECO:0000256" key="7">
    <source>
        <dbReference type="SAM" id="Phobius"/>
    </source>
</evidence>
<proteinExistence type="inferred from homology"/>
<feature type="transmembrane region" description="Helical" evidence="7">
    <location>
        <begin position="12"/>
        <end position="44"/>
    </location>
</feature>
<keyword evidence="6 7" id="KW-0472">Membrane</keyword>
<feature type="transmembrane region" description="Helical" evidence="7">
    <location>
        <begin position="56"/>
        <end position="77"/>
    </location>
</feature>
<dbReference type="AlphaFoldDB" id="A0A845UQR1"/>
<keyword evidence="5 7" id="KW-1133">Transmembrane helix</keyword>
<protein>
    <submittedName>
        <fullName evidence="8">Na+/H+ antiporter subunit E</fullName>
    </submittedName>
</protein>
<dbReference type="PANTHER" id="PTHR34584:SF1">
    <property type="entry name" value="NA(+)_H(+) ANTIPORTER SUBUNIT E1"/>
    <property type="match status" value="1"/>
</dbReference>
<dbReference type="GO" id="GO:0005886">
    <property type="term" value="C:plasma membrane"/>
    <property type="evidence" value="ECO:0007669"/>
    <property type="project" value="UniProtKB-SubCell"/>
</dbReference>
<evidence type="ECO:0000256" key="3">
    <source>
        <dbReference type="ARBA" id="ARBA00022475"/>
    </source>
</evidence>
<evidence type="ECO:0000256" key="2">
    <source>
        <dbReference type="ARBA" id="ARBA00006228"/>
    </source>
</evidence>
<dbReference type="RefSeq" id="WP_164208813.1">
    <property type="nucleotide sequence ID" value="NZ_JAAGSC010000023.1"/>
</dbReference>
<comment type="subcellular location">
    <subcellularLocation>
        <location evidence="1">Cell membrane</location>
        <topology evidence="1">Multi-pass membrane protein</topology>
    </subcellularLocation>
</comment>
<organism evidence="8 9">
    <name type="scientific">Wenzhouxiangella limi</name>
    <dbReference type="NCBI Taxonomy" id="2707351"/>
    <lineage>
        <taxon>Bacteria</taxon>
        <taxon>Pseudomonadati</taxon>
        <taxon>Pseudomonadota</taxon>
        <taxon>Gammaproteobacteria</taxon>
        <taxon>Chromatiales</taxon>
        <taxon>Wenzhouxiangellaceae</taxon>
        <taxon>Wenzhouxiangella</taxon>
    </lineage>
</organism>
<reference evidence="8 9" key="1">
    <citation type="submission" date="2020-02" db="EMBL/GenBank/DDBJ databases">
        <authorList>
            <person name="Zhang X.-Y."/>
        </authorList>
    </citation>
    <scope>NUCLEOTIDE SEQUENCE [LARGE SCALE GENOMIC DNA]</scope>
    <source>
        <strain evidence="8 9">C33</strain>
    </source>
</reference>
<dbReference type="InterPro" id="IPR002758">
    <property type="entry name" value="Cation_antiport_E"/>
</dbReference>
<dbReference type="GO" id="GO:0008324">
    <property type="term" value="F:monoatomic cation transmembrane transporter activity"/>
    <property type="evidence" value="ECO:0007669"/>
    <property type="project" value="InterPro"/>
</dbReference>
<keyword evidence="3" id="KW-1003">Cell membrane</keyword>
<sequence>MRWIRLTAAGFLFWLILTAGLGWWPGLLGLVLAGLVAAISLHYLGSQTRLETGETLGLLVYALALIPMVIPAAWQVLRLVLSREMAIAPEVIKYRTSLRRPLARAALANSITLTPGTHCVDLEGDLLTIHCLKARFATPITDRILERRLARLLERTA</sequence>
<evidence type="ECO:0000256" key="6">
    <source>
        <dbReference type="ARBA" id="ARBA00023136"/>
    </source>
</evidence>
<comment type="caution">
    <text evidence="8">The sequence shown here is derived from an EMBL/GenBank/DDBJ whole genome shotgun (WGS) entry which is preliminary data.</text>
</comment>